<keyword evidence="8" id="KW-0675">Receptor</keyword>
<organism evidence="15 16">
    <name type="scientific">Parambassis ranga</name>
    <name type="common">Indian glassy fish</name>
    <dbReference type="NCBI Taxonomy" id="210632"/>
    <lineage>
        <taxon>Eukaryota</taxon>
        <taxon>Metazoa</taxon>
        <taxon>Chordata</taxon>
        <taxon>Craniata</taxon>
        <taxon>Vertebrata</taxon>
        <taxon>Euteleostomi</taxon>
        <taxon>Actinopterygii</taxon>
        <taxon>Neopterygii</taxon>
        <taxon>Teleostei</taxon>
        <taxon>Neoteleostei</taxon>
        <taxon>Acanthomorphata</taxon>
        <taxon>Ovalentaria</taxon>
        <taxon>Ambassidae</taxon>
        <taxon>Parambassis</taxon>
    </lineage>
</organism>
<feature type="domain" description="Ig-like" evidence="14">
    <location>
        <begin position="14"/>
        <end position="117"/>
    </location>
</feature>
<feature type="signal peptide" evidence="13">
    <location>
        <begin position="1"/>
        <end position="18"/>
    </location>
</feature>
<dbReference type="InterPro" id="IPR003599">
    <property type="entry name" value="Ig_sub"/>
</dbReference>
<evidence type="ECO:0000256" key="11">
    <source>
        <dbReference type="SAM" id="MobiDB-lite"/>
    </source>
</evidence>
<keyword evidence="7" id="KW-1015">Disulfide bond</keyword>
<feature type="region of interest" description="Disordered" evidence="11">
    <location>
        <begin position="1258"/>
        <end position="1279"/>
    </location>
</feature>
<dbReference type="GO" id="GO:0042130">
    <property type="term" value="P:negative regulation of T cell proliferation"/>
    <property type="evidence" value="ECO:0007669"/>
    <property type="project" value="TreeGrafter"/>
</dbReference>
<sequence length="1279" mass="147650">MKVLVLCVILLQASSVMTVDVYEGAESVLLPCQDSSVPQNPTVVWVRYDFIPPTVHQRVQAGDELADQNQGYKGRTSMKTDALRTGDLSLTLRKPRLSDSGTYTCTITAFGKERRLADVELQVKVHRQSFTVTVDEGVESVLLPCHIPFVSGPSTVVWTRCDLRASTVHQRQQEEDELTDQNQAYRDRTSMNPNATQTGDFSLTLRKPGPTDRGSYTCTITVAGEETRHTDVRLEVKERLPTWAMFLLGLLILILALVVSGGLLYHFRHHFMSVPQVEVDSGVVSVQLPFKTTAHLFKVTKVEWRDRNYRMVHVYENGSDRPADQNQVYRNRTKMNEDLLRTGDLSLTLRHPTWTDTDTYTCTVYTRWRKILMKKQVELHVNVHQVEVDSGVESVQLPFKTTADLPEDTKVEWRDRYRTVHVYENGSDRPADQDQVYRNRTKMNEDLLRTGDLSLTLRHPTDGDNNTYTCTVYSKEGDILMKKQVKLNVRVHQVEVDSGVESVQLPFKTTADLPEDTKVEWRDRDRTVHVYENGSDRPADQDQVYRNRTKMNEDLLRTGDLSLTLRHPTDGDNCTYTCTVYNKEGDILMKKQVKLKVRVHQVEVDSGVESVQLPFKTTADLPEDTKVEWRDRYRTVHVYENGSDRPADQDQVYRNRTKMNEDLLRTGDLSLTLRHPTDGDNNTYTCTVYSKEGDILMKKQVKLNVRVHQVEVDSGVESVQLPFKTTADLPEDTKVEWRDRDRTVHVYENGSDRPADQDQVYRNRTKMNEDLLRTGDLSLTLRHPTDGDNNTYTCTVYNKEGDILMKKQVELKVRVPQVEVDSGVESVQLPFKTTADLPEDTKVEWRVRYYRTVHVYENGSDRPADQDQVYRNRTKMNEDLLRTGDLSLTLRHPTDGDNTTYTCTVYNKEGDILMKKQVELKVRVHQVEVDSGVESVQLPLKTTADLPEDTKVEWRDRYYYRTVHVYENGSDRPADQDQFYRNRTKMNEDLLRTGDLSLTLRHPTDGDNHTYTCTVYNKEGDILMKKQVELKVRVHQVEVDSGVESVQLPFKTTADLPEDTKVKWRDRNYRTVHVYENGSDRPADQDQFYRNRTKMNEDLLRTGDLSLTLRPPTDGDKDTYTCTVYNKEGDILMEKQVKLNVRVHQVEVDSGVESVQLPFKTTADLPEDTKVEWRDRNRTVHVYENGSDRPADQDLDYRNRTKMNEDLLRTGDLSLTLRHPTDEDSGKYWSLVYRGGRLLRFKSVLLTVKDRVQVQDQTEDIRTRSSSTDPTPLMADQSV</sequence>
<keyword evidence="4 13" id="KW-0732">Signal</keyword>
<dbReference type="InterPro" id="IPR013106">
    <property type="entry name" value="Ig_V-set"/>
</dbReference>
<feature type="domain" description="Ig-like" evidence="14">
    <location>
        <begin position="1005"/>
        <end position="1138"/>
    </location>
</feature>
<dbReference type="Pfam" id="PF07686">
    <property type="entry name" value="V-set"/>
    <property type="match status" value="2"/>
</dbReference>
<evidence type="ECO:0000313" key="16">
    <source>
        <dbReference type="RefSeq" id="XP_028275573.1"/>
    </source>
</evidence>
<dbReference type="OrthoDB" id="10012075at2759"/>
<protein>
    <submittedName>
        <fullName evidence="16">Uncharacterized protein LOC114444887</fullName>
    </submittedName>
</protein>
<dbReference type="GO" id="GO:0031295">
    <property type="term" value="P:T cell costimulation"/>
    <property type="evidence" value="ECO:0007669"/>
    <property type="project" value="TreeGrafter"/>
</dbReference>
<evidence type="ECO:0000256" key="6">
    <source>
        <dbReference type="ARBA" id="ARBA00023136"/>
    </source>
</evidence>
<keyword evidence="10" id="KW-0393">Immunoglobulin domain</keyword>
<evidence type="ECO:0000259" key="14">
    <source>
        <dbReference type="PROSITE" id="PS50835"/>
    </source>
</evidence>
<dbReference type="GO" id="GO:0006955">
    <property type="term" value="P:immune response"/>
    <property type="evidence" value="ECO:0007669"/>
    <property type="project" value="TreeGrafter"/>
</dbReference>
<proteinExistence type="predicted"/>
<dbReference type="GeneID" id="114444887"/>
<feature type="domain" description="Ig-like" evidence="14">
    <location>
        <begin position="462"/>
        <end position="594"/>
    </location>
</feature>
<gene>
    <name evidence="16" type="primary">LOC114444887</name>
</gene>
<dbReference type="InterPro" id="IPR013783">
    <property type="entry name" value="Ig-like_fold"/>
</dbReference>
<keyword evidence="15" id="KW-1185">Reference proteome</keyword>
<evidence type="ECO:0000256" key="9">
    <source>
        <dbReference type="ARBA" id="ARBA00023180"/>
    </source>
</evidence>
<dbReference type="SMART" id="SM00409">
    <property type="entry name" value="IG"/>
    <property type="match status" value="11"/>
</dbReference>
<comment type="subcellular location">
    <subcellularLocation>
        <location evidence="1">Cell membrane</location>
        <topology evidence="1">Single-pass type I membrane protein</topology>
    </subcellularLocation>
</comment>
<dbReference type="Proteomes" id="UP000515145">
    <property type="component" value="Chromosome 13"/>
</dbReference>
<dbReference type="SMART" id="SM00406">
    <property type="entry name" value="IGv"/>
    <property type="match status" value="4"/>
</dbReference>
<keyword evidence="2" id="KW-1003">Cell membrane</keyword>
<evidence type="ECO:0000256" key="1">
    <source>
        <dbReference type="ARBA" id="ARBA00004251"/>
    </source>
</evidence>
<feature type="domain" description="Ig-like" evidence="14">
    <location>
        <begin position="139"/>
        <end position="235"/>
    </location>
</feature>
<evidence type="ECO:0000256" key="4">
    <source>
        <dbReference type="ARBA" id="ARBA00022729"/>
    </source>
</evidence>
<evidence type="ECO:0000256" key="7">
    <source>
        <dbReference type="ARBA" id="ARBA00023157"/>
    </source>
</evidence>
<dbReference type="SUPFAM" id="SSF48726">
    <property type="entry name" value="Immunoglobulin"/>
    <property type="match status" value="11"/>
</dbReference>
<dbReference type="RefSeq" id="XP_028275573.1">
    <property type="nucleotide sequence ID" value="XM_028419772.1"/>
</dbReference>
<dbReference type="GO" id="GO:0009897">
    <property type="term" value="C:external side of plasma membrane"/>
    <property type="evidence" value="ECO:0007669"/>
    <property type="project" value="TreeGrafter"/>
</dbReference>
<accession>A0A6P7JFQ9</accession>
<dbReference type="GO" id="GO:0071222">
    <property type="term" value="P:cellular response to lipopolysaccharide"/>
    <property type="evidence" value="ECO:0007669"/>
    <property type="project" value="TreeGrafter"/>
</dbReference>
<dbReference type="PANTHER" id="PTHR25466:SF14">
    <property type="entry name" value="BUTYROPHILIN SUBFAMILY 2 MEMBER A2-LIKE-RELATED"/>
    <property type="match status" value="1"/>
</dbReference>
<feature type="compositionally biased region" description="Polar residues" evidence="11">
    <location>
        <begin position="180"/>
        <end position="201"/>
    </location>
</feature>
<evidence type="ECO:0000256" key="5">
    <source>
        <dbReference type="ARBA" id="ARBA00022989"/>
    </source>
</evidence>
<keyword evidence="9" id="KW-0325">Glycoprotein</keyword>
<evidence type="ECO:0000256" key="8">
    <source>
        <dbReference type="ARBA" id="ARBA00023170"/>
    </source>
</evidence>
<keyword evidence="3 12" id="KW-0812">Transmembrane</keyword>
<feature type="chain" id="PRO_5027805376" evidence="13">
    <location>
        <begin position="19"/>
        <end position="1279"/>
    </location>
</feature>
<dbReference type="PANTHER" id="PTHR25466">
    <property type="entry name" value="T-LYMPHOCYTE ACTIVATION ANTIGEN"/>
    <property type="match status" value="1"/>
</dbReference>
<dbReference type="Gene3D" id="2.60.40.10">
    <property type="entry name" value="Immunoglobulins"/>
    <property type="match status" value="11"/>
</dbReference>
<feature type="domain" description="Ig-like" evidence="14">
    <location>
        <begin position="678"/>
        <end position="810"/>
    </location>
</feature>
<evidence type="ECO:0000313" key="15">
    <source>
        <dbReference type="Proteomes" id="UP000515145"/>
    </source>
</evidence>
<reference evidence="16" key="1">
    <citation type="submission" date="2025-08" db="UniProtKB">
        <authorList>
            <consortium name="RefSeq"/>
        </authorList>
    </citation>
    <scope>IDENTIFICATION</scope>
</reference>
<dbReference type="InterPro" id="IPR036179">
    <property type="entry name" value="Ig-like_dom_sf"/>
</dbReference>
<dbReference type="PROSITE" id="PS50835">
    <property type="entry name" value="IG_LIKE"/>
    <property type="match status" value="5"/>
</dbReference>
<dbReference type="AlphaFoldDB" id="A0A6P7JFQ9"/>
<feature type="region of interest" description="Disordered" evidence="11">
    <location>
        <begin position="172"/>
        <end position="206"/>
    </location>
</feature>
<evidence type="ECO:0000256" key="13">
    <source>
        <dbReference type="SAM" id="SignalP"/>
    </source>
</evidence>
<evidence type="ECO:0000256" key="2">
    <source>
        <dbReference type="ARBA" id="ARBA00022475"/>
    </source>
</evidence>
<dbReference type="GO" id="GO:0007166">
    <property type="term" value="P:cell surface receptor signaling pathway"/>
    <property type="evidence" value="ECO:0007669"/>
    <property type="project" value="TreeGrafter"/>
</dbReference>
<evidence type="ECO:0000256" key="10">
    <source>
        <dbReference type="ARBA" id="ARBA00023319"/>
    </source>
</evidence>
<evidence type="ECO:0000256" key="12">
    <source>
        <dbReference type="SAM" id="Phobius"/>
    </source>
</evidence>
<dbReference type="InterPro" id="IPR007110">
    <property type="entry name" value="Ig-like_dom"/>
</dbReference>
<feature type="transmembrane region" description="Helical" evidence="12">
    <location>
        <begin position="243"/>
        <end position="265"/>
    </location>
</feature>
<dbReference type="InParanoid" id="A0A6P7JFQ9"/>
<keyword evidence="6 12" id="KW-0472">Membrane</keyword>
<keyword evidence="5 12" id="KW-1133">Transmembrane helix</keyword>
<dbReference type="GO" id="GO:0042102">
    <property type="term" value="P:positive regulation of T cell proliferation"/>
    <property type="evidence" value="ECO:0007669"/>
    <property type="project" value="TreeGrafter"/>
</dbReference>
<dbReference type="InterPro" id="IPR051713">
    <property type="entry name" value="T-cell_Activation_Regulation"/>
</dbReference>
<evidence type="ECO:0000256" key="3">
    <source>
        <dbReference type="ARBA" id="ARBA00022692"/>
    </source>
</evidence>
<name>A0A6P7JFQ9_9TELE</name>